<feature type="domain" description="ACAD9/ACADV-like C-terminal" evidence="3">
    <location>
        <begin position="49"/>
        <end position="111"/>
    </location>
</feature>
<keyword evidence="1" id="KW-0809">Transit peptide</keyword>
<evidence type="ECO:0000313" key="5">
    <source>
        <dbReference type="Proteomes" id="UP000694392"/>
    </source>
</evidence>
<protein>
    <recommendedName>
        <fullName evidence="3">ACAD9/ACADV-like C-terminal domain-containing protein</fullName>
    </recommendedName>
</protein>
<dbReference type="Gene3D" id="1.20.140.10">
    <property type="entry name" value="Butyryl-CoA Dehydrogenase, subunit A, domain 3"/>
    <property type="match status" value="1"/>
</dbReference>
<evidence type="ECO:0000256" key="2">
    <source>
        <dbReference type="ARBA" id="ARBA00023002"/>
    </source>
</evidence>
<evidence type="ECO:0000313" key="4">
    <source>
        <dbReference type="Ensembl" id="ENSSPUP00000023592.1"/>
    </source>
</evidence>
<dbReference type="Proteomes" id="UP000694392">
    <property type="component" value="Unplaced"/>
</dbReference>
<sequence length="111" mass="11887">GSSRLLQSQQGGLQGAGWLLSLWGSLTHFSPCRKAGLGSGLTLTAVVHPALNTSSTQLVQAIDLFGEKVEELLLKHGTKIIEEQFVLKRVADSAIDLYAMVVVISRATRSL</sequence>
<dbReference type="Pfam" id="PF21343">
    <property type="entry name" value="ACAD9-ACADV_C"/>
    <property type="match status" value="1"/>
</dbReference>
<proteinExistence type="predicted"/>
<organism evidence="4 5">
    <name type="scientific">Sphenodon punctatus</name>
    <name type="common">Tuatara</name>
    <name type="synonym">Hatteria punctata</name>
    <dbReference type="NCBI Taxonomy" id="8508"/>
    <lineage>
        <taxon>Eukaryota</taxon>
        <taxon>Metazoa</taxon>
        <taxon>Chordata</taxon>
        <taxon>Craniata</taxon>
        <taxon>Vertebrata</taxon>
        <taxon>Euteleostomi</taxon>
        <taxon>Lepidosauria</taxon>
        <taxon>Sphenodontia</taxon>
        <taxon>Sphenodontidae</taxon>
        <taxon>Sphenodon</taxon>
    </lineage>
</organism>
<dbReference type="Ensembl" id="ENSSPUT00000025166.1">
    <property type="protein sequence ID" value="ENSSPUP00000023592.1"/>
    <property type="gene ID" value="ENSSPUG00000018078.1"/>
</dbReference>
<keyword evidence="5" id="KW-1185">Reference proteome</keyword>
<dbReference type="InterPro" id="IPR049448">
    <property type="entry name" value="ACAD9/ACADV-like_C"/>
</dbReference>
<evidence type="ECO:0000259" key="3">
    <source>
        <dbReference type="Pfam" id="PF21343"/>
    </source>
</evidence>
<accession>A0A8D0HL04</accession>
<name>A0A8D0HL04_SPHPU</name>
<dbReference type="GO" id="GO:0016491">
    <property type="term" value="F:oxidoreductase activity"/>
    <property type="evidence" value="ECO:0007669"/>
    <property type="project" value="UniProtKB-KW"/>
</dbReference>
<dbReference type="AlphaFoldDB" id="A0A8D0HL04"/>
<evidence type="ECO:0000256" key="1">
    <source>
        <dbReference type="ARBA" id="ARBA00022946"/>
    </source>
</evidence>
<reference evidence="4" key="1">
    <citation type="submission" date="2025-08" db="UniProtKB">
        <authorList>
            <consortium name="Ensembl"/>
        </authorList>
    </citation>
    <scope>IDENTIFICATION</scope>
</reference>
<reference evidence="4" key="2">
    <citation type="submission" date="2025-09" db="UniProtKB">
        <authorList>
            <consortium name="Ensembl"/>
        </authorList>
    </citation>
    <scope>IDENTIFICATION</scope>
</reference>
<keyword evidence="2" id="KW-0560">Oxidoreductase</keyword>
<dbReference type="GeneTree" id="ENSGT01010000225083"/>